<protein>
    <submittedName>
        <fullName evidence="1">Uncharacterized protein</fullName>
    </submittedName>
</protein>
<organism evidence="1">
    <name type="scientific">uncultured Chloroflexia bacterium</name>
    <dbReference type="NCBI Taxonomy" id="1672391"/>
    <lineage>
        <taxon>Bacteria</taxon>
        <taxon>Bacillati</taxon>
        <taxon>Chloroflexota</taxon>
        <taxon>Chloroflexia</taxon>
        <taxon>environmental samples</taxon>
    </lineage>
</organism>
<evidence type="ECO:0000313" key="1">
    <source>
        <dbReference type="EMBL" id="CAA9278645.1"/>
    </source>
</evidence>
<dbReference type="AlphaFoldDB" id="A0A6J4JJ17"/>
<gene>
    <name evidence="1" type="ORF">AVDCRST_MAG93-3037</name>
</gene>
<feature type="non-terminal residue" evidence="1">
    <location>
        <position position="90"/>
    </location>
</feature>
<name>A0A6J4JJ17_9CHLR</name>
<proteinExistence type="predicted"/>
<reference evidence="1" key="1">
    <citation type="submission" date="2020-02" db="EMBL/GenBank/DDBJ databases">
        <authorList>
            <person name="Meier V. D."/>
        </authorList>
    </citation>
    <scope>NUCLEOTIDE SEQUENCE</scope>
    <source>
        <strain evidence="1">AVDCRST_MAG93</strain>
    </source>
</reference>
<accession>A0A6J4JJ17</accession>
<sequence>MFALARCAHFVRILPIPTLVKDSTRHDALNVTHAVRRTLRRLWLSTCWRIVADAIDTSLIGGEIAQRTRTNGSNKGVYVCVHELCYTIET</sequence>
<dbReference type="EMBL" id="CADCTR010001041">
    <property type="protein sequence ID" value="CAA9278645.1"/>
    <property type="molecule type" value="Genomic_DNA"/>
</dbReference>